<dbReference type="GO" id="GO:0030246">
    <property type="term" value="F:carbohydrate binding"/>
    <property type="evidence" value="ECO:0007669"/>
    <property type="project" value="InterPro"/>
</dbReference>
<dbReference type="Pfam" id="PF09261">
    <property type="entry name" value="Alpha-mann_mid"/>
    <property type="match status" value="1"/>
</dbReference>
<gene>
    <name evidence="9" type="ORF">KI387_032667</name>
</gene>
<evidence type="ECO:0000256" key="5">
    <source>
        <dbReference type="ARBA" id="ARBA00023157"/>
    </source>
</evidence>
<keyword evidence="4 7" id="KW-0862">Zinc</keyword>
<dbReference type="GO" id="GO:0006013">
    <property type="term" value="P:mannose metabolic process"/>
    <property type="evidence" value="ECO:0007669"/>
    <property type="project" value="InterPro"/>
</dbReference>
<dbReference type="EMBL" id="JAHRHJ020003813">
    <property type="protein sequence ID" value="KAH9288550.1"/>
    <property type="molecule type" value="Genomic_DNA"/>
</dbReference>
<dbReference type="SMART" id="SM00872">
    <property type="entry name" value="Alpha-mann_mid"/>
    <property type="match status" value="1"/>
</dbReference>
<keyword evidence="2 7" id="KW-0479">Metal-binding</keyword>
<comment type="similarity">
    <text evidence="1 7">Belongs to the glycosyl hydrolase 38 family.</text>
</comment>
<dbReference type="InterPro" id="IPR027291">
    <property type="entry name" value="Glyco_hydro_38_N_sf"/>
</dbReference>
<dbReference type="GO" id="GO:0046872">
    <property type="term" value="F:metal ion binding"/>
    <property type="evidence" value="ECO:0007669"/>
    <property type="project" value="UniProtKB-KW"/>
</dbReference>
<organism evidence="9 10">
    <name type="scientific">Taxus chinensis</name>
    <name type="common">Chinese yew</name>
    <name type="synonym">Taxus wallichiana var. chinensis</name>
    <dbReference type="NCBI Taxonomy" id="29808"/>
    <lineage>
        <taxon>Eukaryota</taxon>
        <taxon>Viridiplantae</taxon>
        <taxon>Streptophyta</taxon>
        <taxon>Embryophyta</taxon>
        <taxon>Tracheophyta</taxon>
        <taxon>Spermatophyta</taxon>
        <taxon>Pinopsida</taxon>
        <taxon>Pinidae</taxon>
        <taxon>Conifers II</taxon>
        <taxon>Cupressales</taxon>
        <taxon>Taxaceae</taxon>
        <taxon>Taxus</taxon>
    </lineage>
</organism>
<evidence type="ECO:0000256" key="6">
    <source>
        <dbReference type="ARBA" id="ARBA00023295"/>
    </source>
</evidence>
<dbReference type="Pfam" id="PF07748">
    <property type="entry name" value="Glyco_hydro_38C"/>
    <property type="match status" value="1"/>
</dbReference>
<evidence type="ECO:0000256" key="4">
    <source>
        <dbReference type="ARBA" id="ARBA00022833"/>
    </source>
</evidence>
<comment type="cofactor">
    <cofactor evidence="7">
        <name>Zn(2+)</name>
        <dbReference type="ChEBI" id="CHEBI:29105"/>
    </cofactor>
    <text evidence="7">Binds 1 zinc ion per subunit.</text>
</comment>
<dbReference type="InterPro" id="IPR037094">
    <property type="entry name" value="Glyco_hydro_38_cen_sf"/>
</dbReference>
<dbReference type="PANTHER" id="PTHR11607:SF3">
    <property type="entry name" value="LYSOSOMAL ALPHA-MANNOSIDASE"/>
    <property type="match status" value="1"/>
</dbReference>
<reference evidence="9 10" key="1">
    <citation type="journal article" date="2021" name="Nat. Plants">
        <title>The Taxus genome provides insights into paclitaxel biosynthesis.</title>
        <authorList>
            <person name="Xiong X."/>
            <person name="Gou J."/>
            <person name="Liao Q."/>
            <person name="Li Y."/>
            <person name="Zhou Q."/>
            <person name="Bi G."/>
            <person name="Li C."/>
            <person name="Du R."/>
            <person name="Wang X."/>
            <person name="Sun T."/>
            <person name="Guo L."/>
            <person name="Liang H."/>
            <person name="Lu P."/>
            <person name="Wu Y."/>
            <person name="Zhang Z."/>
            <person name="Ro D.K."/>
            <person name="Shang Y."/>
            <person name="Huang S."/>
            <person name="Yan J."/>
        </authorList>
    </citation>
    <scope>NUCLEOTIDE SEQUENCE [LARGE SCALE GENOMIC DNA]</scope>
    <source>
        <strain evidence="9">Ta-2019</strain>
    </source>
</reference>
<dbReference type="OMA" id="HIDTWIS"/>
<evidence type="ECO:0000313" key="10">
    <source>
        <dbReference type="Proteomes" id="UP000824469"/>
    </source>
</evidence>
<evidence type="ECO:0000256" key="2">
    <source>
        <dbReference type="ARBA" id="ARBA00022723"/>
    </source>
</evidence>
<feature type="non-terminal residue" evidence="9">
    <location>
        <position position="1"/>
    </location>
</feature>
<dbReference type="Gene3D" id="2.70.98.30">
    <property type="entry name" value="Golgi alpha-mannosidase II, domain 4"/>
    <property type="match status" value="1"/>
</dbReference>
<sequence>VGFDSLFFGRADYQDIEHRRNHRTMEMIWRGSKSLGSSAQVFTGVLPNLYMPPDGFDFGIATTEAVIQDDPFLYDYNVEERVNTFVQLARKQAKEYRTNHIIWTMGEDFAYESAGTWFKQMDKLIHYVNKDGRVNAFYSTPTIYTKEKFMSNESWPLKTDDFFPYADHSDAYWTGYFTSRPALKGYVRKLSGFLQAAKQLEFFVGRNKGKPNTYSLEEAMAIVQHHDGVSGTSKQHVANDYAARLSHGFLEAENVMSSALICLMSGKSSNYCGDKIHSVQRAHAQPKNENVLEEVESEGISRHKIELEQCPLMNISYCPKSEAALDVGRSLAIVIYNPLAWKRNEIIKIPVTNSALEISDSNGNKVQVQIVPVDPATRRIRNFYTQDISVQAGPLFNLYFEASVPALGYTVYFLKAAKSGASTVGTLSMKPEHIDGEITVESTKIQIAFSNTTGSLKGIRNYYNKVSGAYVFRPNNSRCFHVEDSKKQVIQYVTKGDVMSEVYQQFSPWLSQVIRLYKNAEDVEINFLVGPIPIDDDLGKEVVSRFTTNVVSNKEFYTDSNGRDFLKRVRNYRADWNLSVHEVIAGNYYPLNLGIYLKDNETEFSVLVDRAIGGSSVFDGQLELMLHRRLLHDDNKGVTENLNETVCFNNNKTCEGLTVQGKMFLNVNPTEQASEWRRTKGQKEVLPVQIFFATTEDELSQIKEPQFSAVAKGYELPPNVAIITLQELDDQQTLLRLAHLYEARESGKFSKPARIDLHNLFPGRKIKKITELNLSGVKAKSQMTTLNWQVEGEMEKFRTAMWTGQIGRKKAHYIREFNLNGEHDKKAYLGTVIKGIAKILVAQLRTGSHHLRCETGRWTIPKEDWERRICLFCSKGVVETEWHFVMECSAYDDIRIQYKNNLKVDRLEELFEGTKLPATAGFIFKIHSRRADIEKSLKSD</sequence>
<dbReference type="GO" id="GO:0004559">
    <property type="term" value="F:alpha-mannosidase activity"/>
    <property type="evidence" value="ECO:0007669"/>
    <property type="project" value="InterPro"/>
</dbReference>
<dbReference type="Pfam" id="PF01074">
    <property type="entry name" value="Glyco_hydro_38N"/>
    <property type="match status" value="1"/>
</dbReference>
<dbReference type="InterPro" id="IPR000602">
    <property type="entry name" value="Glyco_hydro_38_N"/>
</dbReference>
<comment type="caution">
    <text evidence="9">The sequence shown here is derived from an EMBL/GenBank/DDBJ whole genome shotgun (WGS) entry which is preliminary data.</text>
</comment>
<protein>
    <recommendedName>
        <fullName evidence="7">Alpha-mannosidase</fullName>
        <ecNumber evidence="7">3.2.1.-</ecNumber>
    </recommendedName>
</protein>
<dbReference type="Gene3D" id="2.60.40.1360">
    <property type="match status" value="1"/>
</dbReference>
<dbReference type="EC" id="3.2.1.-" evidence="7"/>
<evidence type="ECO:0000256" key="7">
    <source>
        <dbReference type="RuleBase" id="RU361199"/>
    </source>
</evidence>
<feature type="domain" description="Glycoside hydrolase family 38 central" evidence="8">
    <location>
        <begin position="171"/>
        <end position="245"/>
    </location>
</feature>
<dbReference type="InterPro" id="IPR011013">
    <property type="entry name" value="Gal_mutarotase_sf_dom"/>
</dbReference>
<dbReference type="InterPro" id="IPR011330">
    <property type="entry name" value="Glyco_hydro/deAcase_b/a-brl"/>
</dbReference>
<dbReference type="SUPFAM" id="SSF74650">
    <property type="entry name" value="Galactose mutarotase-like"/>
    <property type="match status" value="1"/>
</dbReference>
<dbReference type="SUPFAM" id="SSF88688">
    <property type="entry name" value="Families 57/38 glycoside transferase middle domain"/>
    <property type="match status" value="1"/>
</dbReference>
<dbReference type="InterPro" id="IPR028995">
    <property type="entry name" value="Glyco_hydro_57/38_cen_sf"/>
</dbReference>
<dbReference type="InterPro" id="IPR011682">
    <property type="entry name" value="Glyco_hydro_38_C"/>
</dbReference>
<dbReference type="Gene3D" id="1.20.1270.50">
    <property type="entry name" value="Glycoside hydrolase family 38, central domain"/>
    <property type="match status" value="2"/>
</dbReference>
<accession>A0AA38F4C5</accession>
<dbReference type="FunFam" id="1.20.1270.50:FF:000003">
    <property type="entry name" value="Alpha-mannosidase"/>
    <property type="match status" value="1"/>
</dbReference>
<keyword evidence="5" id="KW-1015">Disulfide bond</keyword>
<dbReference type="PANTHER" id="PTHR11607">
    <property type="entry name" value="ALPHA-MANNOSIDASE"/>
    <property type="match status" value="1"/>
</dbReference>
<dbReference type="SUPFAM" id="SSF88713">
    <property type="entry name" value="Glycoside hydrolase/deacetylase"/>
    <property type="match status" value="1"/>
</dbReference>
<keyword evidence="3 7" id="KW-0378">Hydrolase</keyword>
<keyword evidence="6 7" id="KW-0326">Glycosidase</keyword>
<evidence type="ECO:0000256" key="3">
    <source>
        <dbReference type="ARBA" id="ARBA00022801"/>
    </source>
</evidence>
<dbReference type="Proteomes" id="UP000824469">
    <property type="component" value="Unassembled WGS sequence"/>
</dbReference>
<evidence type="ECO:0000313" key="9">
    <source>
        <dbReference type="EMBL" id="KAH9288550.1"/>
    </source>
</evidence>
<proteinExistence type="inferred from homology"/>
<dbReference type="FunFam" id="1.20.1270.50:FF:000002">
    <property type="entry name" value="Alpha-mannosidase"/>
    <property type="match status" value="1"/>
</dbReference>
<evidence type="ECO:0000256" key="1">
    <source>
        <dbReference type="ARBA" id="ARBA00009792"/>
    </source>
</evidence>
<dbReference type="Gene3D" id="2.60.40.1180">
    <property type="entry name" value="Golgi alpha-mannosidase II"/>
    <property type="match status" value="1"/>
</dbReference>
<dbReference type="AlphaFoldDB" id="A0AA38F4C5"/>
<dbReference type="Gene3D" id="3.20.110.10">
    <property type="entry name" value="Glycoside hydrolase 38, N terminal domain"/>
    <property type="match status" value="1"/>
</dbReference>
<dbReference type="InterPro" id="IPR050843">
    <property type="entry name" value="Glycosyl_Hydrlase_38"/>
</dbReference>
<evidence type="ECO:0000259" key="8">
    <source>
        <dbReference type="SMART" id="SM00872"/>
    </source>
</evidence>
<dbReference type="InterPro" id="IPR015341">
    <property type="entry name" value="Glyco_hydro_38_cen"/>
</dbReference>
<dbReference type="InterPro" id="IPR013780">
    <property type="entry name" value="Glyco_hydro_b"/>
</dbReference>
<name>A0AA38F4C5_TAXCH</name>
<keyword evidence="10" id="KW-1185">Reference proteome</keyword>